<sequence length="69" mass="7309">MKSRHTLLAALAAFAFSASAIAVAAPPFNPCQQCRDAYQRCMNNGGLDGTRDCETPFSQCLLSAGCPLE</sequence>
<dbReference type="OrthoDB" id="6027911at2"/>
<dbReference type="PATRIC" id="fig|69.6.peg.2275"/>
<dbReference type="Proteomes" id="UP000061569">
    <property type="component" value="Chromosome"/>
</dbReference>
<organism evidence="1 2">
    <name type="scientific">Lysobacter enzymogenes</name>
    <dbReference type="NCBI Taxonomy" id="69"/>
    <lineage>
        <taxon>Bacteria</taxon>
        <taxon>Pseudomonadati</taxon>
        <taxon>Pseudomonadota</taxon>
        <taxon>Gammaproteobacteria</taxon>
        <taxon>Lysobacterales</taxon>
        <taxon>Lysobacteraceae</taxon>
        <taxon>Lysobacter</taxon>
    </lineage>
</organism>
<reference evidence="1 2" key="1">
    <citation type="submission" date="2015-11" db="EMBL/GenBank/DDBJ databases">
        <title>Genome sequences of Lysobacter enzymogenes strain C3 and Lysobacter antibioticus ATCC 29479.</title>
        <authorList>
            <person name="Kobayashi D.Y."/>
        </authorList>
    </citation>
    <scope>NUCLEOTIDE SEQUENCE [LARGE SCALE GENOMIC DNA]</scope>
    <source>
        <strain evidence="1 2">C3</strain>
    </source>
</reference>
<name>A0A0S2DGG5_LYSEN</name>
<dbReference type="KEGG" id="lez:GLE_2310"/>
<evidence type="ECO:0000313" key="1">
    <source>
        <dbReference type="EMBL" id="ALN57659.1"/>
    </source>
</evidence>
<proteinExistence type="predicted"/>
<evidence type="ECO:0000313" key="2">
    <source>
        <dbReference type="Proteomes" id="UP000061569"/>
    </source>
</evidence>
<protein>
    <submittedName>
        <fullName evidence="1">Uncharacterized protein</fullName>
    </submittedName>
</protein>
<gene>
    <name evidence="1" type="ORF">GLE_2310</name>
</gene>
<dbReference type="AlphaFoldDB" id="A0A0S2DGG5"/>
<dbReference type="EMBL" id="CP013140">
    <property type="protein sequence ID" value="ALN57659.1"/>
    <property type="molecule type" value="Genomic_DNA"/>
</dbReference>
<accession>A0A0S2DGG5</accession>